<accession>A0A397IAL7</accession>
<keyword evidence="2" id="KW-1185">Reference proteome</keyword>
<comment type="caution">
    <text evidence="1">The sequence shown here is derived from an EMBL/GenBank/DDBJ whole genome shotgun (WGS) entry which is preliminary data.</text>
</comment>
<reference evidence="1 2" key="1">
    <citation type="submission" date="2018-08" db="EMBL/GenBank/DDBJ databases">
        <title>Genome and evolution of the arbuscular mycorrhizal fungus Diversispora epigaea (formerly Glomus versiforme) and its bacterial endosymbionts.</title>
        <authorList>
            <person name="Sun X."/>
            <person name="Fei Z."/>
            <person name="Harrison M."/>
        </authorList>
    </citation>
    <scope>NUCLEOTIDE SEQUENCE [LARGE SCALE GENOMIC DNA]</scope>
    <source>
        <strain evidence="1 2">IT104</strain>
    </source>
</reference>
<dbReference type="Proteomes" id="UP000266861">
    <property type="component" value="Unassembled WGS sequence"/>
</dbReference>
<dbReference type="AlphaFoldDB" id="A0A397IAL7"/>
<evidence type="ECO:0000313" key="2">
    <source>
        <dbReference type="Proteomes" id="UP000266861"/>
    </source>
</evidence>
<dbReference type="OrthoDB" id="2338724at2759"/>
<proteinExistence type="predicted"/>
<gene>
    <name evidence="1" type="ORF">Glove_236g20</name>
</gene>
<name>A0A397IAL7_9GLOM</name>
<dbReference type="EMBL" id="PQFF01000218">
    <property type="protein sequence ID" value="RHZ72879.1"/>
    <property type="molecule type" value="Genomic_DNA"/>
</dbReference>
<evidence type="ECO:0000313" key="1">
    <source>
        <dbReference type="EMBL" id="RHZ72879.1"/>
    </source>
</evidence>
<protein>
    <submittedName>
        <fullName evidence="1">Uncharacterized protein</fullName>
    </submittedName>
</protein>
<organism evidence="1 2">
    <name type="scientific">Diversispora epigaea</name>
    <dbReference type="NCBI Taxonomy" id="1348612"/>
    <lineage>
        <taxon>Eukaryota</taxon>
        <taxon>Fungi</taxon>
        <taxon>Fungi incertae sedis</taxon>
        <taxon>Mucoromycota</taxon>
        <taxon>Glomeromycotina</taxon>
        <taxon>Glomeromycetes</taxon>
        <taxon>Diversisporales</taxon>
        <taxon>Diversisporaceae</taxon>
        <taxon>Diversispora</taxon>
    </lineage>
</organism>
<sequence>MNEIGKKNAIKHKNIFQFKKIKKELIGCTEKYVVDNITKEVIAEKNKPLLFWGDKYNKARECLFSKIENPEVMKTIIKSSNKIIVEKTTKYKDAEIETIDEYIGLIDDICKNFDVSVEKIITSSQSTQTMKSLRDSDSHTEVREYISIGIDDIDTKKELLKC</sequence>